<sequence>MFRRRGTSVTDNDMKNGKPNPDAETDTTENLKFTPAQGDKPTLDADGEIVDAELLDEDGEEADFAGFPGMDEGMMAQVQEMMGKLERVDELEKENADLKFKLGRLAADFDGYRTRTGQDLDTAEDKGVSKAAEQLMPVYDDLERALTMGSEDPAKLIPGVKAVQSKVLTIFSKLGLEVTGQEGEHFDPQWHEALQVVPGDEDDKIVQVFQAGFRMGDRLVRPARVVVSRKG</sequence>
<dbReference type="GO" id="GO:0005737">
    <property type="term" value="C:cytoplasm"/>
    <property type="evidence" value="ECO:0007669"/>
    <property type="project" value="UniProtKB-SubCell"/>
</dbReference>
<reference evidence="9" key="1">
    <citation type="submission" date="2014-11" db="EMBL/GenBank/DDBJ databases">
        <title>Hymenobacter sp. DG25B genome submission.</title>
        <authorList>
            <person name="Jung H.-Y."/>
            <person name="Kim M.K."/>
            <person name="Srinivasan S."/>
            <person name="Lim S."/>
        </authorList>
    </citation>
    <scope>NUCLEOTIDE SEQUENCE [LARGE SCALE GENOMIC DNA]</scope>
    <source>
        <strain evidence="9">DY59</strain>
    </source>
</reference>
<dbReference type="KEGG" id="dsw:QR90_00070"/>
<dbReference type="PROSITE" id="PS01071">
    <property type="entry name" value="GRPE"/>
    <property type="match status" value="1"/>
</dbReference>
<keyword evidence="3 4" id="KW-0346">Stress response</keyword>
<gene>
    <name evidence="3" type="primary">grpE</name>
    <name evidence="8" type="ORF">QR90_00070</name>
</gene>
<name>A0A0A7KH80_9DEIO</name>
<evidence type="ECO:0000256" key="7">
    <source>
        <dbReference type="SAM" id="MobiDB-lite"/>
    </source>
</evidence>
<protein>
    <recommendedName>
        <fullName evidence="3 4">Protein GrpE</fullName>
    </recommendedName>
    <alternativeName>
        <fullName evidence="3">HSP-70 cofactor</fullName>
    </alternativeName>
</protein>
<accession>A0A0A7KH80</accession>
<dbReference type="SUPFAM" id="SSF58014">
    <property type="entry name" value="Coiled-coil domain of nucleotide exchange factor GrpE"/>
    <property type="match status" value="1"/>
</dbReference>
<keyword evidence="2 3" id="KW-0143">Chaperone</keyword>
<evidence type="ECO:0000313" key="8">
    <source>
        <dbReference type="EMBL" id="AIZ43878.1"/>
    </source>
</evidence>
<dbReference type="HOGENOM" id="CLU_057217_5_2_0"/>
<dbReference type="GO" id="GO:0051087">
    <property type="term" value="F:protein-folding chaperone binding"/>
    <property type="evidence" value="ECO:0007669"/>
    <property type="project" value="InterPro"/>
</dbReference>
<dbReference type="InterPro" id="IPR009012">
    <property type="entry name" value="GrpE_head"/>
</dbReference>
<dbReference type="GO" id="GO:0006457">
    <property type="term" value="P:protein folding"/>
    <property type="evidence" value="ECO:0007669"/>
    <property type="project" value="InterPro"/>
</dbReference>
<dbReference type="GO" id="GO:0000774">
    <property type="term" value="F:adenyl-nucleotide exchange factor activity"/>
    <property type="evidence" value="ECO:0007669"/>
    <property type="project" value="InterPro"/>
</dbReference>
<evidence type="ECO:0000256" key="6">
    <source>
        <dbReference type="SAM" id="Coils"/>
    </source>
</evidence>
<evidence type="ECO:0000256" key="2">
    <source>
        <dbReference type="ARBA" id="ARBA00023186"/>
    </source>
</evidence>
<organism evidence="8 9">
    <name type="scientific">Deinococcus radiopugnans</name>
    <dbReference type="NCBI Taxonomy" id="57497"/>
    <lineage>
        <taxon>Bacteria</taxon>
        <taxon>Thermotogati</taxon>
        <taxon>Deinococcota</taxon>
        <taxon>Deinococci</taxon>
        <taxon>Deinococcales</taxon>
        <taxon>Deinococcaceae</taxon>
        <taxon>Deinococcus</taxon>
    </lineage>
</organism>
<comment type="similarity">
    <text evidence="1 3 5">Belongs to the GrpE family.</text>
</comment>
<dbReference type="PANTHER" id="PTHR21237">
    <property type="entry name" value="GRPE PROTEIN"/>
    <property type="match status" value="1"/>
</dbReference>
<evidence type="ECO:0000313" key="9">
    <source>
        <dbReference type="Proteomes" id="UP000030634"/>
    </source>
</evidence>
<feature type="region of interest" description="Disordered" evidence="7">
    <location>
        <begin position="1"/>
        <end position="45"/>
    </location>
</feature>
<dbReference type="Gene3D" id="2.30.22.10">
    <property type="entry name" value="Head domain of nucleotide exchange factor GrpE"/>
    <property type="match status" value="1"/>
</dbReference>
<dbReference type="AlphaFoldDB" id="A0A0A7KH80"/>
<keyword evidence="6" id="KW-0175">Coiled coil</keyword>
<dbReference type="SUPFAM" id="SSF51064">
    <property type="entry name" value="Head domain of nucleotide exchange factor GrpE"/>
    <property type="match status" value="1"/>
</dbReference>
<evidence type="ECO:0000256" key="3">
    <source>
        <dbReference type="HAMAP-Rule" id="MF_01151"/>
    </source>
</evidence>
<dbReference type="HAMAP" id="MF_01151">
    <property type="entry name" value="GrpE"/>
    <property type="match status" value="1"/>
</dbReference>
<proteinExistence type="inferred from homology"/>
<dbReference type="GO" id="GO:0051082">
    <property type="term" value="F:unfolded protein binding"/>
    <property type="evidence" value="ECO:0007669"/>
    <property type="project" value="TreeGrafter"/>
</dbReference>
<dbReference type="InterPro" id="IPR013805">
    <property type="entry name" value="GrpE_CC"/>
</dbReference>
<dbReference type="EMBL" id="CP010028">
    <property type="protein sequence ID" value="AIZ43878.1"/>
    <property type="molecule type" value="Genomic_DNA"/>
</dbReference>
<dbReference type="PRINTS" id="PR00773">
    <property type="entry name" value="GRPEPROTEIN"/>
</dbReference>
<dbReference type="InterPro" id="IPR000740">
    <property type="entry name" value="GrpE"/>
</dbReference>
<evidence type="ECO:0000256" key="4">
    <source>
        <dbReference type="RuleBase" id="RU000639"/>
    </source>
</evidence>
<dbReference type="Pfam" id="PF01025">
    <property type="entry name" value="GrpE"/>
    <property type="match status" value="1"/>
</dbReference>
<evidence type="ECO:0000256" key="1">
    <source>
        <dbReference type="ARBA" id="ARBA00009054"/>
    </source>
</evidence>
<dbReference type="Gene3D" id="3.90.20.20">
    <property type="match status" value="1"/>
</dbReference>
<comment type="function">
    <text evidence="3 4">Participates actively in the response to hyperosmotic and heat shock by preventing the aggregation of stress-denatured proteins, in association with DnaK and GrpE. It is the nucleotide exchange factor for DnaK and may function as a thermosensor. Unfolded proteins bind initially to DnaJ; upon interaction with the DnaJ-bound protein, DnaK hydrolyzes its bound ATP, resulting in the formation of a stable complex. GrpE releases ADP from DnaK; ATP binding to DnaK triggers the release of the substrate protein, thus completing the reaction cycle. Several rounds of ATP-dependent interactions between DnaJ, DnaK and GrpE are required for fully efficient folding.</text>
</comment>
<evidence type="ECO:0000256" key="5">
    <source>
        <dbReference type="RuleBase" id="RU004478"/>
    </source>
</evidence>
<feature type="coiled-coil region" evidence="6">
    <location>
        <begin position="81"/>
        <end position="108"/>
    </location>
</feature>
<dbReference type="GO" id="GO:0042803">
    <property type="term" value="F:protein homodimerization activity"/>
    <property type="evidence" value="ECO:0007669"/>
    <property type="project" value="InterPro"/>
</dbReference>
<dbReference type="CDD" id="cd00446">
    <property type="entry name" value="GrpE"/>
    <property type="match status" value="1"/>
</dbReference>
<dbReference type="Proteomes" id="UP000030634">
    <property type="component" value="Chromosome"/>
</dbReference>
<dbReference type="PANTHER" id="PTHR21237:SF23">
    <property type="entry name" value="GRPE PROTEIN HOMOLOG, MITOCHONDRIAL"/>
    <property type="match status" value="1"/>
</dbReference>
<dbReference type="STRING" id="1182571.QR90_00070"/>
<comment type="subunit">
    <text evidence="3">Homodimer.</text>
</comment>
<keyword evidence="3" id="KW-0963">Cytoplasm</keyword>
<comment type="subcellular location">
    <subcellularLocation>
        <location evidence="3">Cytoplasm</location>
    </subcellularLocation>
</comment>